<organism evidence="15 16">
    <name type="scientific">Novosphingobium arvoryzae</name>
    <dbReference type="NCBI Taxonomy" id="1256514"/>
    <lineage>
        <taxon>Bacteria</taxon>
        <taxon>Pseudomonadati</taxon>
        <taxon>Pseudomonadota</taxon>
        <taxon>Alphaproteobacteria</taxon>
        <taxon>Sphingomonadales</taxon>
        <taxon>Sphingomonadaceae</taxon>
        <taxon>Novosphingobium</taxon>
    </lineage>
</organism>
<evidence type="ECO:0000256" key="10">
    <source>
        <dbReference type="PROSITE-ProRule" id="PRU01360"/>
    </source>
</evidence>
<dbReference type="Pfam" id="PF00593">
    <property type="entry name" value="TonB_dep_Rec_b-barrel"/>
    <property type="match status" value="1"/>
</dbReference>
<comment type="caution">
    <text evidence="15">The sequence shown here is derived from an EMBL/GenBank/DDBJ whole genome shotgun (WGS) entry which is preliminary data.</text>
</comment>
<reference evidence="15" key="2">
    <citation type="submission" date="2020-09" db="EMBL/GenBank/DDBJ databases">
        <authorList>
            <person name="Sun Q."/>
            <person name="Kim S."/>
        </authorList>
    </citation>
    <scope>NUCLEOTIDE SEQUENCE</scope>
    <source>
        <strain evidence="15">KCTC 32422</strain>
    </source>
</reference>
<keyword evidence="3 10" id="KW-1134">Transmembrane beta strand</keyword>
<dbReference type="InterPro" id="IPR039426">
    <property type="entry name" value="TonB-dep_rcpt-like"/>
</dbReference>
<dbReference type="SUPFAM" id="SSF56935">
    <property type="entry name" value="Porins"/>
    <property type="match status" value="1"/>
</dbReference>
<evidence type="ECO:0000256" key="3">
    <source>
        <dbReference type="ARBA" id="ARBA00022452"/>
    </source>
</evidence>
<dbReference type="GO" id="GO:0015889">
    <property type="term" value="P:cobalamin transport"/>
    <property type="evidence" value="ECO:0007669"/>
    <property type="project" value="TreeGrafter"/>
</dbReference>
<comment type="similarity">
    <text evidence="10 11">Belongs to the TonB-dependent receptor family.</text>
</comment>
<dbReference type="InterPro" id="IPR037066">
    <property type="entry name" value="Plug_dom_sf"/>
</dbReference>
<dbReference type="Gene3D" id="2.170.130.10">
    <property type="entry name" value="TonB-dependent receptor, plug domain"/>
    <property type="match status" value="1"/>
</dbReference>
<dbReference type="AlphaFoldDB" id="A0A918VFB6"/>
<feature type="chain" id="PRO_5037364228" evidence="12">
    <location>
        <begin position="20"/>
        <end position="623"/>
    </location>
</feature>
<feature type="domain" description="TonB-dependent receptor-like beta-barrel" evidence="13">
    <location>
        <begin position="245"/>
        <end position="597"/>
    </location>
</feature>
<protein>
    <submittedName>
        <fullName evidence="15">TonB-dependent vitamin B12 receptor</fullName>
    </submittedName>
</protein>
<keyword evidence="4 10" id="KW-0812">Transmembrane</keyword>
<evidence type="ECO:0000256" key="1">
    <source>
        <dbReference type="ARBA" id="ARBA00004571"/>
    </source>
</evidence>
<sequence length="623" mass="66590">MKYLFLLGCSLLSTAPAVAQDAAADTAVDDERGEELVLYHPYRDTYITVVATGQVEPLVRSGQSISVVGRDEIEAVQGPDLTRVLERLPGVTTARSGGLGSQTSLFVRGANSQQLLVTIDGVRMADVASPGGGFDLGTLLTGSVGKLELLRGSNSVAWGSDAMGGVLAVTTKVPNGVTGSLEYGAHDSLTTGASAGTAGNGYNVAVSGGYARTDGISAYAAGTEPDGFRQWHGTVQGGVALVPDLWLRAVGRYADSKVHFDGYPAPNYTFADTPEYQTTRQGSGRVGLDYSGNDLKLAAGIALSDTRRAYYDPTFGAAPNFETTGRSWRADVKGRADLSDKFVLDFGADSEWTRFSTTFDARQEARLSSGHALLGYHGGGVHLTGGVRLDDHDRFGSHWTFGANGAVDLSDNLRLRASFGEGFKAPTLYQLYGYGGNVALRPETSTAFDAGIELGDRGGYRHFAVTLFRRDSRNLIDYVWPSGYFNTARARAEGVEAELTGELTEGLRGYASYSYTKSVNRQTGKDLARRPRHAFSTGLDWTTPLAGLKLGADLRVVSESFDDAGNFTRLDGFALVTVRASLPVTEQVELFGRVENLGNKRYQTVAGYGTYGRSAYAGVRARW</sequence>
<dbReference type="GO" id="GO:0009279">
    <property type="term" value="C:cell outer membrane"/>
    <property type="evidence" value="ECO:0007669"/>
    <property type="project" value="UniProtKB-SubCell"/>
</dbReference>
<dbReference type="CDD" id="cd01347">
    <property type="entry name" value="ligand_gated_channel"/>
    <property type="match status" value="1"/>
</dbReference>
<evidence type="ECO:0000313" key="16">
    <source>
        <dbReference type="Proteomes" id="UP000634139"/>
    </source>
</evidence>
<evidence type="ECO:0000259" key="14">
    <source>
        <dbReference type="Pfam" id="PF07715"/>
    </source>
</evidence>
<evidence type="ECO:0000256" key="11">
    <source>
        <dbReference type="RuleBase" id="RU003357"/>
    </source>
</evidence>
<evidence type="ECO:0000256" key="12">
    <source>
        <dbReference type="SAM" id="SignalP"/>
    </source>
</evidence>
<keyword evidence="2 10" id="KW-0813">Transport</keyword>
<dbReference type="Proteomes" id="UP000634139">
    <property type="component" value="Unassembled WGS sequence"/>
</dbReference>
<dbReference type="Pfam" id="PF07715">
    <property type="entry name" value="Plug"/>
    <property type="match status" value="1"/>
</dbReference>
<dbReference type="GO" id="GO:0006811">
    <property type="term" value="P:monoatomic ion transport"/>
    <property type="evidence" value="ECO:0007669"/>
    <property type="project" value="UniProtKB-KW"/>
</dbReference>
<dbReference type="PROSITE" id="PS52016">
    <property type="entry name" value="TONB_DEPENDENT_REC_3"/>
    <property type="match status" value="1"/>
</dbReference>
<feature type="domain" description="TonB-dependent receptor plug" evidence="14">
    <location>
        <begin position="60"/>
        <end position="166"/>
    </location>
</feature>
<name>A0A918VFB6_9SPHN</name>
<evidence type="ECO:0000256" key="6">
    <source>
        <dbReference type="ARBA" id="ARBA00023065"/>
    </source>
</evidence>
<keyword evidence="9 10" id="KW-0998">Cell outer membrane</keyword>
<keyword evidence="7 11" id="KW-0798">TonB box</keyword>
<dbReference type="InterPro" id="IPR000531">
    <property type="entry name" value="Beta-barrel_TonB"/>
</dbReference>
<gene>
    <name evidence="15" type="primary">btuB</name>
    <name evidence="15" type="ORF">GCM10011617_16570</name>
</gene>
<evidence type="ECO:0000256" key="9">
    <source>
        <dbReference type="ARBA" id="ARBA00023237"/>
    </source>
</evidence>
<dbReference type="EMBL" id="BMZD01000003">
    <property type="protein sequence ID" value="GGZ96662.1"/>
    <property type="molecule type" value="Genomic_DNA"/>
</dbReference>
<proteinExistence type="inferred from homology"/>
<evidence type="ECO:0000256" key="2">
    <source>
        <dbReference type="ARBA" id="ARBA00022448"/>
    </source>
</evidence>
<evidence type="ECO:0000256" key="8">
    <source>
        <dbReference type="ARBA" id="ARBA00023136"/>
    </source>
</evidence>
<dbReference type="RefSeq" id="WP_189540379.1">
    <property type="nucleotide sequence ID" value="NZ_BMZD01000003.1"/>
</dbReference>
<dbReference type="Gene3D" id="2.40.170.20">
    <property type="entry name" value="TonB-dependent receptor, beta-barrel domain"/>
    <property type="match status" value="1"/>
</dbReference>
<dbReference type="PANTHER" id="PTHR30069">
    <property type="entry name" value="TONB-DEPENDENT OUTER MEMBRANE RECEPTOR"/>
    <property type="match status" value="1"/>
</dbReference>
<evidence type="ECO:0000256" key="5">
    <source>
        <dbReference type="ARBA" id="ARBA00022729"/>
    </source>
</evidence>
<keyword evidence="15" id="KW-0675">Receptor</keyword>
<dbReference type="InterPro" id="IPR012910">
    <property type="entry name" value="Plug_dom"/>
</dbReference>
<keyword evidence="8 10" id="KW-0472">Membrane</keyword>
<evidence type="ECO:0000313" key="15">
    <source>
        <dbReference type="EMBL" id="GGZ96662.1"/>
    </source>
</evidence>
<keyword evidence="5 12" id="KW-0732">Signal</keyword>
<keyword evidence="6" id="KW-0406">Ion transport</keyword>
<accession>A0A918VFB6</accession>
<feature type="signal peptide" evidence="12">
    <location>
        <begin position="1"/>
        <end position="19"/>
    </location>
</feature>
<evidence type="ECO:0000259" key="13">
    <source>
        <dbReference type="Pfam" id="PF00593"/>
    </source>
</evidence>
<dbReference type="PANTHER" id="PTHR30069:SF53">
    <property type="entry name" value="COLICIN I RECEPTOR-RELATED"/>
    <property type="match status" value="1"/>
</dbReference>
<evidence type="ECO:0000256" key="4">
    <source>
        <dbReference type="ARBA" id="ARBA00022692"/>
    </source>
</evidence>
<dbReference type="InterPro" id="IPR036942">
    <property type="entry name" value="Beta-barrel_TonB_sf"/>
</dbReference>
<reference evidence="15" key="1">
    <citation type="journal article" date="2014" name="Int. J. Syst. Evol. Microbiol.">
        <title>Complete genome sequence of Corynebacterium casei LMG S-19264T (=DSM 44701T), isolated from a smear-ripened cheese.</title>
        <authorList>
            <consortium name="US DOE Joint Genome Institute (JGI-PGF)"/>
            <person name="Walter F."/>
            <person name="Albersmeier A."/>
            <person name="Kalinowski J."/>
            <person name="Ruckert C."/>
        </authorList>
    </citation>
    <scope>NUCLEOTIDE SEQUENCE</scope>
    <source>
        <strain evidence="15">KCTC 32422</strain>
    </source>
</reference>
<comment type="subcellular location">
    <subcellularLocation>
        <location evidence="1 10">Cell outer membrane</location>
        <topology evidence="1 10">Multi-pass membrane protein</topology>
    </subcellularLocation>
</comment>
<keyword evidence="16" id="KW-1185">Reference proteome</keyword>
<evidence type="ECO:0000256" key="7">
    <source>
        <dbReference type="ARBA" id="ARBA00023077"/>
    </source>
</evidence>